<feature type="transmembrane region" description="Helical" evidence="1">
    <location>
        <begin position="89"/>
        <end position="108"/>
    </location>
</feature>
<dbReference type="Pfam" id="PF22564">
    <property type="entry name" value="HAAS"/>
    <property type="match status" value="1"/>
</dbReference>
<dbReference type="AlphaFoldDB" id="A0A7W9JK98"/>
<comment type="caution">
    <text evidence="2">The sequence shown here is derived from an EMBL/GenBank/DDBJ whole genome shotgun (WGS) entry which is preliminary data.</text>
</comment>
<gene>
    <name evidence="2" type="ORF">HDA33_002019</name>
</gene>
<keyword evidence="1" id="KW-1133">Transmembrane helix</keyword>
<keyword evidence="1" id="KW-0812">Transmembrane</keyword>
<dbReference type="Proteomes" id="UP000567246">
    <property type="component" value="Unassembled WGS sequence"/>
</dbReference>
<dbReference type="RefSeq" id="WP_184173023.1">
    <property type="nucleotide sequence ID" value="NZ_BAABAG010000012.1"/>
</dbReference>
<organism evidence="2 3">
    <name type="scientific">Micrococcus endophyticus</name>
    <dbReference type="NCBI Taxonomy" id="455343"/>
    <lineage>
        <taxon>Bacteria</taxon>
        <taxon>Bacillati</taxon>
        <taxon>Actinomycetota</taxon>
        <taxon>Actinomycetes</taxon>
        <taxon>Micrococcales</taxon>
        <taxon>Micrococcaceae</taxon>
        <taxon>Micrococcus</taxon>
    </lineage>
</organism>
<dbReference type="EMBL" id="JACHMW010000001">
    <property type="protein sequence ID" value="MBB5849455.1"/>
    <property type="molecule type" value="Genomic_DNA"/>
</dbReference>
<sequence length="329" mass="36006">MTTLTHRYIDQVVGRVAADQRDDVATELEGLLADMVEERTAAGVPEAEAERSALTELGDPARLARRYRGAEEVLIGPELYPMFVLALRWLLPFVAVVALVTSAVDYAASTPVPHLGQAIGAVAGPLIQALFGSVGALVLLFWVLDRVLPVESREAVRRDVAPEWTVDALDDDPGSDREACSEAWASLVFLAVAAVLPVLPTSFLYVGHLNDGAPFVNQALWDFWIPTYYVLLAVGVVQAVWVLIRRRQTPGSLVLQAALTLVTAVFFTALVLTQQVIDPAIAAGPVQTGVHPLDWVDGLYVAVIWLVALWELWTLSRQWRTRRRSGRRG</sequence>
<name>A0A7W9JK98_9MICC</name>
<dbReference type="NCBIfam" id="NF038403">
    <property type="entry name" value="perm_prefix_1"/>
    <property type="match status" value="1"/>
</dbReference>
<evidence type="ECO:0000256" key="1">
    <source>
        <dbReference type="SAM" id="Phobius"/>
    </source>
</evidence>
<feature type="transmembrane region" description="Helical" evidence="1">
    <location>
        <begin position="120"/>
        <end position="144"/>
    </location>
</feature>
<proteinExistence type="predicted"/>
<keyword evidence="1" id="KW-0472">Membrane</keyword>
<evidence type="ECO:0000313" key="3">
    <source>
        <dbReference type="Proteomes" id="UP000567246"/>
    </source>
</evidence>
<feature type="transmembrane region" description="Helical" evidence="1">
    <location>
        <begin position="297"/>
        <end position="315"/>
    </location>
</feature>
<protein>
    <submittedName>
        <fullName evidence="2">Uncharacterized protein</fullName>
    </submittedName>
</protein>
<reference evidence="2 3" key="1">
    <citation type="submission" date="2020-08" db="EMBL/GenBank/DDBJ databases">
        <title>Sequencing the genomes of 1000 actinobacteria strains.</title>
        <authorList>
            <person name="Klenk H.-P."/>
        </authorList>
    </citation>
    <scope>NUCLEOTIDE SEQUENCE [LARGE SCALE GENOMIC DNA]</scope>
    <source>
        <strain evidence="2 3">DSM 17945</strain>
    </source>
</reference>
<feature type="transmembrane region" description="Helical" evidence="1">
    <location>
        <begin position="226"/>
        <end position="244"/>
    </location>
</feature>
<keyword evidence="3" id="KW-1185">Reference proteome</keyword>
<feature type="transmembrane region" description="Helical" evidence="1">
    <location>
        <begin position="253"/>
        <end position="277"/>
    </location>
</feature>
<accession>A0A7W9JK98</accession>
<feature type="transmembrane region" description="Helical" evidence="1">
    <location>
        <begin position="183"/>
        <end position="206"/>
    </location>
</feature>
<evidence type="ECO:0000313" key="2">
    <source>
        <dbReference type="EMBL" id="MBB5849455.1"/>
    </source>
</evidence>
<dbReference type="InterPro" id="IPR047928">
    <property type="entry name" value="Perm_prefix_1"/>
</dbReference>